<evidence type="ECO:0000256" key="1">
    <source>
        <dbReference type="ARBA" id="ARBA00004167"/>
    </source>
</evidence>
<name>A0A0K0VKX9_KLEPN</name>
<dbReference type="GO" id="GO:0016020">
    <property type="term" value="C:membrane"/>
    <property type="evidence" value="ECO:0007669"/>
    <property type="project" value="UniProtKB-SubCell"/>
</dbReference>
<geneLocation type="plasmid" evidence="6">
    <name>pKPC-DK05</name>
</geneLocation>
<dbReference type="Gene3D" id="3.10.450.230">
    <property type="entry name" value="VirB8 protein"/>
    <property type="match status" value="1"/>
</dbReference>
<dbReference type="GO" id="GO:0030255">
    <property type="term" value="P:protein secretion by the type IV secretion system"/>
    <property type="evidence" value="ECO:0007669"/>
    <property type="project" value="InterPro"/>
</dbReference>
<gene>
    <name evidence="6" type="primary">traE</name>
</gene>
<keyword evidence="6" id="KW-0614">Plasmid</keyword>
<evidence type="ECO:0000256" key="3">
    <source>
        <dbReference type="ARBA" id="ARBA00022989"/>
    </source>
</evidence>
<feature type="domain" description="Bacterial virulence protein VirB8" evidence="5">
    <location>
        <begin position="26"/>
        <end position="230"/>
    </location>
</feature>
<evidence type="ECO:0000313" key="6">
    <source>
        <dbReference type="EMBL" id="AKS10500.1"/>
    </source>
</evidence>
<protein>
    <submittedName>
        <fullName evidence="6">Conjugal transfer protein traE</fullName>
    </submittedName>
</protein>
<evidence type="ECO:0000259" key="5">
    <source>
        <dbReference type="Pfam" id="PF04335"/>
    </source>
</evidence>
<sequence length="238" mass="27308">MLKKNKHQAISREDLNKYHEETQGLERDMVNEILNSRSRAWKIATAFFVFAVVSMITAVGVIIRFAQPLPAYLTTINKDTGEVSQVKITRDEATYGDVIDQYWISQFVIHRESYDYNSIQVDYDAMSLMASGDVADEYLSMFKGPNRIDKRLGDSERTTVHINSVITDREHGVATVRFTTQQRIRQRPNPEPPRYWIATIAYEYKALPMTAQQRYINPLGFRVTSYRKNAENVGAVGG</sequence>
<dbReference type="Pfam" id="PF04335">
    <property type="entry name" value="VirB8"/>
    <property type="match status" value="1"/>
</dbReference>
<dbReference type="InterPro" id="IPR032710">
    <property type="entry name" value="NTF2-like_dom_sf"/>
</dbReference>
<keyword evidence="3" id="KW-1133">Transmembrane helix</keyword>
<dbReference type="AlphaFoldDB" id="A0A0K0VKX9"/>
<dbReference type="SUPFAM" id="SSF54427">
    <property type="entry name" value="NTF2-like"/>
    <property type="match status" value="1"/>
</dbReference>
<dbReference type="EMBL" id="KR091915">
    <property type="protein sequence ID" value="AKS10500.1"/>
    <property type="molecule type" value="Genomic_DNA"/>
</dbReference>
<dbReference type="InterPro" id="IPR007430">
    <property type="entry name" value="VirB8"/>
</dbReference>
<evidence type="ECO:0000256" key="4">
    <source>
        <dbReference type="ARBA" id="ARBA00023136"/>
    </source>
</evidence>
<dbReference type="PIRSF" id="PIRSF003299">
    <property type="entry name" value="VirB8_PtlE"/>
    <property type="match status" value="1"/>
</dbReference>
<keyword evidence="2" id="KW-0812">Transmembrane</keyword>
<dbReference type="CDD" id="cd16424">
    <property type="entry name" value="VirB8"/>
    <property type="match status" value="1"/>
</dbReference>
<dbReference type="PATRIC" id="fig|573.1665.peg.5492"/>
<evidence type="ECO:0000256" key="2">
    <source>
        <dbReference type="ARBA" id="ARBA00022692"/>
    </source>
</evidence>
<reference evidence="6" key="1">
    <citation type="submission" date="2015-07" db="EMBL/GenBank/DDBJ databases">
        <title>Complete sequence of a blaKPC-2-harbouring IncN2-type plasmid from Klebsiella pneumoniae in Korea.</title>
        <authorList>
            <person name="Kim S.Y."/>
        </authorList>
    </citation>
    <scope>NUCLEOTIDE SEQUENCE</scope>
    <source>
        <strain evidence="6">KPC-DK05</strain>
        <plasmid evidence="6">pKPC-DK05</plasmid>
    </source>
</reference>
<keyword evidence="4" id="KW-0472">Membrane</keyword>
<accession>A0A0K0VKX9</accession>
<organism evidence="6">
    <name type="scientific">Klebsiella pneumoniae</name>
    <dbReference type="NCBI Taxonomy" id="573"/>
    <lineage>
        <taxon>Bacteria</taxon>
        <taxon>Pseudomonadati</taxon>
        <taxon>Pseudomonadota</taxon>
        <taxon>Gammaproteobacteria</taxon>
        <taxon>Enterobacterales</taxon>
        <taxon>Enterobacteriaceae</taxon>
        <taxon>Klebsiella/Raoultella group</taxon>
        <taxon>Klebsiella</taxon>
        <taxon>Klebsiella pneumoniae complex</taxon>
    </lineage>
</organism>
<comment type="subcellular location">
    <subcellularLocation>
        <location evidence="1">Membrane</location>
        <topology evidence="1">Single-pass membrane protein</topology>
    </subcellularLocation>
</comment>
<dbReference type="RefSeq" id="WP_000914645.1">
    <property type="nucleotide sequence ID" value="NZ_BIIR01000035.1"/>
</dbReference>
<dbReference type="InterPro" id="IPR026264">
    <property type="entry name" value="VirB8/PtlE"/>
</dbReference>
<proteinExistence type="predicted"/>